<dbReference type="PROSITE" id="PS50043">
    <property type="entry name" value="HTH_LUXR_2"/>
    <property type="match status" value="1"/>
</dbReference>
<dbReference type="EMBL" id="BMZC01000002">
    <property type="protein sequence ID" value="GGZ53848.1"/>
    <property type="molecule type" value="Genomic_DNA"/>
</dbReference>
<dbReference type="InterPro" id="IPR036388">
    <property type="entry name" value="WH-like_DNA-bd_sf"/>
</dbReference>
<dbReference type="InterPro" id="IPR000792">
    <property type="entry name" value="Tscrpt_reg_LuxR_C"/>
</dbReference>
<dbReference type="Proteomes" id="UP000622604">
    <property type="component" value="Unassembled WGS sequence"/>
</dbReference>
<dbReference type="GO" id="GO:0005524">
    <property type="term" value="F:ATP binding"/>
    <property type="evidence" value="ECO:0007669"/>
    <property type="project" value="UniProtKB-KW"/>
</dbReference>
<dbReference type="Gene3D" id="3.40.50.300">
    <property type="entry name" value="P-loop containing nucleotide triphosphate hydrolases"/>
    <property type="match status" value="1"/>
</dbReference>
<keyword evidence="1" id="KW-0547">Nucleotide-binding</keyword>
<dbReference type="GO" id="GO:0005737">
    <property type="term" value="C:cytoplasm"/>
    <property type="evidence" value="ECO:0007669"/>
    <property type="project" value="TreeGrafter"/>
</dbReference>
<dbReference type="Gene3D" id="1.25.40.10">
    <property type="entry name" value="Tetratricopeptide repeat domain"/>
    <property type="match status" value="1"/>
</dbReference>
<dbReference type="InterPro" id="IPR041664">
    <property type="entry name" value="AAA_16"/>
</dbReference>
<reference evidence="4" key="1">
    <citation type="journal article" date="2014" name="Int. J. Syst. Evol. Microbiol.">
        <title>Complete genome sequence of Corynebacterium casei LMG S-19264T (=DSM 44701T), isolated from a smear-ripened cheese.</title>
        <authorList>
            <consortium name="US DOE Joint Genome Institute (JGI-PGF)"/>
            <person name="Walter F."/>
            <person name="Albersmeier A."/>
            <person name="Kalinowski J."/>
            <person name="Ruckert C."/>
        </authorList>
    </citation>
    <scope>NUCLEOTIDE SEQUENCE</scope>
    <source>
        <strain evidence="4">KCTC 32337</strain>
    </source>
</reference>
<dbReference type="PANTHER" id="PTHR16305:SF35">
    <property type="entry name" value="TRANSCRIPTIONAL ACTIVATOR DOMAIN"/>
    <property type="match status" value="1"/>
</dbReference>
<dbReference type="CDD" id="cd06170">
    <property type="entry name" value="LuxR_C_like"/>
    <property type="match status" value="1"/>
</dbReference>
<dbReference type="SUPFAM" id="SSF46894">
    <property type="entry name" value="C-terminal effector domain of the bipartite response regulators"/>
    <property type="match status" value="1"/>
</dbReference>
<dbReference type="GO" id="GO:0004016">
    <property type="term" value="F:adenylate cyclase activity"/>
    <property type="evidence" value="ECO:0007669"/>
    <property type="project" value="TreeGrafter"/>
</dbReference>
<feature type="domain" description="HTH luxR-type" evidence="3">
    <location>
        <begin position="809"/>
        <end position="874"/>
    </location>
</feature>
<dbReference type="SUPFAM" id="SSF48452">
    <property type="entry name" value="TPR-like"/>
    <property type="match status" value="1"/>
</dbReference>
<dbReference type="AlphaFoldDB" id="A0A8H9LZ39"/>
<proteinExistence type="predicted"/>
<reference evidence="4" key="2">
    <citation type="submission" date="2020-09" db="EMBL/GenBank/DDBJ databases">
        <authorList>
            <person name="Sun Q."/>
            <person name="Kim S."/>
        </authorList>
    </citation>
    <scope>NUCLEOTIDE SEQUENCE</scope>
    <source>
        <strain evidence="4">KCTC 32337</strain>
    </source>
</reference>
<dbReference type="GO" id="GO:0006355">
    <property type="term" value="P:regulation of DNA-templated transcription"/>
    <property type="evidence" value="ECO:0007669"/>
    <property type="project" value="InterPro"/>
</dbReference>
<dbReference type="SMART" id="SM00421">
    <property type="entry name" value="HTH_LUXR"/>
    <property type="match status" value="1"/>
</dbReference>
<evidence type="ECO:0000256" key="1">
    <source>
        <dbReference type="ARBA" id="ARBA00022741"/>
    </source>
</evidence>
<evidence type="ECO:0000313" key="5">
    <source>
        <dbReference type="Proteomes" id="UP000622604"/>
    </source>
</evidence>
<accession>A0A8H9LZ39</accession>
<dbReference type="PRINTS" id="PR00038">
    <property type="entry name" value="HTHLUXR"/>
</dbReference>
<evidence type="ECO:0000259" key="3">
    <source>
        <dbReference type="PROSITE" id="PS50043"/>
    </source>
</evidence>
<name>A0A8H9LZ39_9ALTE</name>
<organism evidence="4 5">
    <name type="scientific">Paraglaciecola chathamensis</name>
    <dbReference type="NCBI Taxonomy" id="368405"/>
    <lineage>
        <taxon>Bacteria</taxon>
        <taxon>Pseudomonadati</taxon>
        <taxon>Pseudomonadota</taxon>
        <taxon>Gammaproteobacteria</taxon>
        <taxon>Alteromonadales</taxon>
        <taxon>Alteromonadaceae</taxon>
        <taxon>Paraglaciecola</taxon>
    </lineage>
</organism>
<dbReference type="InterPro" id="IPR027417">
    <property type="entry name" value="P-loop_NTPase"/>
</dbReference>
<dbReference type="InterPro" id="IPR016032">
    <property type="entry name" value="Sig_transdc_resp-reg_C-effctor"/>
</dbReference>
<dbReference type="PROSITE" id="PS00622">
    <property type="entry name" value="HTH_LUXR_1"/>
    <property type="match status" value="1"/>
</dbReference>
<sequence length="887" mass="98606">MLVERESAIAQFSLCVDKLTNTSGHIALISGEAGIGKTTFLEQAKQLFGSYATFCWSGCDPLLTPRPFGPVHDIAAELSTPLLAMLEKGASTSSIYSAFYQALESSSEPNILIFEDVHWADHATLDLFKFLARRIAFVKCMLVISYRDDEVGETHPFRTVLDVLPSSHTSRISIAPLTVEGIAQLAQNSQHDSATLLKVTAGNPFYITELLAVNNTDINHIPASVKEAITFRLKQLPHGERTFLETICLVPNAISPSLLQALCGVDGETNATACAARNLLTVDDAGSYRFRHELARLGTITSLTVSQQKRLHQRIVEALELSQGVDALALLIHHSSAALDAQRVLKYAPVAAKDAAKNGAHREAAAYLNTALYFVSSASTELAAQLYEQWAYEAGLTMHIDDQVIAARQQAITLWRTLGRLEKVGENMRYLSRLHWYRGEATEAENLANESIKIIESVPITSGRIMAYSFRAQLDMLNDRMQAAIDWGNRALLLEAQFPNHEIRIHALNNLGSAKVLRGDETGEALLYESLSLAIEHGFHEHAARVYTNFSDYCIRYKKLDLAETLIAAGIAFDTSFDLDSWTFYLIGMQAQLRVEQGRLEDAQTISQGVLALDKLTLLMKLPALSALAKAQLRLGTIDVSQRISQVLENAYATDELQYIIPARFCAIEAAWLQDEPNVALTHLTWLSQLDACYLDHWRAGELIVWIKRFGFDLKSKFSCDLPAPYQLELCGKYLDAAEVWMSLGIPYHSALSLMQVQQPQAQEALPRAYQILDAIGAKAGLTKVREKAKGYELVEYLPSVRRGPYRRTRQHPAGLTAKEQEVLRYLSTGSSNKEIASALSRSQRTVENHVASILTKLNVSNRMEAMLRIQNEPWLSLRDSPKQDTF</sequence>
<dbReference type="PANTHER" id="PTHR16305">
    <property type="entry name" value="TESTICULAR SOLUBLE ADENYLYL CYCLASE"/>
    <property type="match status" value="1"/>
</dbReference>
<dbReference type="Pfam" id="PF13191">
    <property type="entry name" value="AAA_16"/>
    <property type="match status" value="1"/>
</dbReference>
<dbReference type="SUPFAM" id="SSF52540">
    <property type="entry name" value="P-loop containing nucleoside triphosphate hydrolases"/>
    <property type="match status" value="1"/>
</dbReference>
<keyword evidence="2" id="KW-0067">ATP-binding</keyword>
<evidence type="ECO:0000256" key="2">
    <source>
        <dbReference type="ARBA" id="ARBA00022840"/>
    </source>
</evidence>
<dbReference type="InterPro" id="IPR011990">
    <property type="entry name" value="TPR-like_helical_dom_sf"/>
</dbReference>
<gene>
    <name evidence="4" type="ORF">GCM10011274_09930</name>
</gene>
<dbReference type="GO" id="GO:0003677">
    <property type="term" value="F:DNA binding"/>
    <property type="evidence" value="ECO:0007669"/>
    <property type="project" value="InterPro"/>
</dbReference>
<protein>
    <submittedName>
        <fullName evidence="4">LuxR family transcriptional regulator</fullName>
    </submittedName>
</protein>
<comment type="caution">
    <text evidence="4">The sequence shown here is derived from an EMBL/GenBank/DDBJ whole genome shotgun (WGS) entry which is preliminary data.</text>
</comment>
<dbReference type="Gene3D" id="1.10.10.10">
    <property type="entry name" value="Winged helix-like DNA-binding domain superfamily/Winged helix DNA-binding domain"/>
    <property type="match status" value="1"/>
</dbReference>
<dbReference type="Pfam" id="PF00196">
    <property type="entry name" value="GerE"/>
    <property type="match status" value="1"/>
</dbReference>
<dbReference type="RefSeq" id="WP_013752922.1">
    <property type="nucleotide sequence ID" value="NZ_BMZC01000002.1"/>
</dbReference>
<evidence type="ECO:0000313" key="4">
    <source>
        <dbReference type="EMBL" id="GGZ53848.1"/>
    </source>
</evidence>